<feature type="transmembrane region" description="Helical" evidence="7">
    <location>
        <begin position="215"/>
        <end position="237"/>
    </location>
</feature>
<dbReference type="GO" id="GO:0016020">
    <property type="term" value="C:membrane"/>
    <property type="evidence" value="ECO:0007669"/>
    <property type="project" value="UniProtKB-SubCell"/>
</dbReference>
<dbReference type="OrthoDB" id="10071849at2759"/>
<dbReference type="Proteomes" id="UP000007110">
    <property type="component" value="Unassembled WGS sequence"/>
</dbReference>
<feature type="transmembrane region" description="Helical" evidence="7">
    <location>
        <begin position="188"/>
        <end position="208"/>
    </location>
</feature>
<dbReference type="PANTHER" id="PTHR23320">
    <property type="entry name" value="MEMBRANE-SPANNING 4-DOMAINS SUBFAMILY A MS4A -RELATED"/>
    <property type="match status" value="1"/>
</dbReference>
<proteinExistence type="inferred from homology"/>
<comment type="subcellular location">
    <subcellularLocation>
        <location evidence="1">Membrane</location>
        <topology evidence="1">Multi-pass membrane protein</topology>
    </subcellularLocation>
</comment>
<feature type="transmembrane region" description="Helical" evidence="7">
    <location>
        <begin position="159"/>
        <end position="182"/>
    </location>
</feature>
<dbReference type="AlphaFoldDB" id="A0A7M7P6J6"/>
<keyword evidence="4 7" id="KW-1133">Transmembrane helix</keyword>
<dbReference type="InterPro" id="IPR030417">
    <property type="entry name" value="MS4A"/>
</dbReference>
<dbReference type="InterPro" id="IPR007237">
    <property type="entry name" value="CD20-like"/>
</dbReference>
<evidence type="ECO:0000313" key="8">
    <source>
        <dbReference type="EnsemblMetazoa" id="XP_030846002"/>
    </source>
</evidence>
<feature type="compositionally biased region" description="Low complexity" evidence="6">
    <location>
        <begin position="46"/>
        <end position="57"/>
    </location>
</feature>
<evidence type="ECO:0000256" key="7">
    <source>
        <dbReference type="SAM" id="Phobius"/>
    </source>
</evidence>
<reference evidence="9" key="1">
    <citation type="submission" date="2015-02" db="EMBL/GenBank/DDBJ databases">
        <title>Genome sequencing for Strongylocentrotus purpuratus.</title>
        <authorList>
            <person name="Murali S."/>
            <person name="Liu Y."/>
            <person name="Vee V."/>
            <person name="English A."/>
            <person name="Wang M."/>
            <person name="Skinner E."/>
            <person name="Han Y."/>
            <person name="Muzny D.M."/>
            <person name="Worley K.C."/>
            <person name="Gibbs R.A."/>
        </authorList>
    </citation>
    <scope>NUCLEOTIDE SEQUENCE</scope>
</reference>
<organism evidence="8 9">
    <name type="scientific">Strongylocentrotus purpuratus</name>
    <name type="common">Purple sea urchin</name>
    <dbReference type="NCBI Taxonomy" id="7668"/>
    <lineage>
        <taxon>Eukaryota</taxon>
        <taxon>Metazoa</taxon>
        <taxon>Echinodermata</taxon>
        <taxon>Eleutherozoa</taxon>
        <taxon>Echinozoa</taxon>
        <taxon>Echinoidea</taxon>
        <taxon>Euechinoidea</taxon>
        <taxon>Echinacea</taxon>
        <taxon>Camarodonta</taxon>
        <taxon>Echinidea</taxon>
        <taxon>Strongylocentrotidae</taxon>
        <taxon>Strongylocentrotus</taxon>
    </lineage>
</organism>
<dbReference type="Pfam" id="PF04103">
    <property type="entry name" value="CD20"/>
    <property type="match status" value="1"/>
</dbReference>
<keyword evidence="9" id="KW-1185">Reference proteome</keyword>
<evidence type="ECO:0000256" key="1">
    <source>
        <dbReference type="ARBA" id="ARBA00004141"/>
    </source>
</evidence>
<dbReference type="GeneID" id="115925988"/>
<name>A0A7M7P6J6_STRPU</name>
<keyword evidence="5 7" id="KW-0472">Membrane</keyword>
<comment type="similarity">
    <text evidence="2">Belongs to the MS4A family.</text>
</comment>
<evidence type="ECO:0000256" key="4">
    <source>
        <dbReference type="ARBA" id="ARBA00022989"/>
    </source>
</evidence>
<reference evidence="8" key="2">
    <citation type="submission" date="2021-01" db="UniProtKB">
        <authorList>
            <consortium name="EnsemblMetazoa"/>
        </authorList>
    </citation>
    <scope>IDENTIFICATION</scope>
</reference>
<feature type="region of interest" description="Disordered" evidence="6">
    <location>
        <begin position="1"/>
        <end position="57"/>
    </location>
</feature>
<dbReference type="EnsemblMetazoa" id="XM_030990142">
    <property type="protein sequence ID" value="XP_030846002"/>
    <property type="gene ID" value="LOC115925988"/>
</dbReference>
<keyword evidence="3 7" id="KW-0812">Transmembrane</keyword>
<sequence>MAEPPVYTPPEQQTTADPPPGVYPQGQPAANPQGHPVAYQQGQPVAYPQGQPGAYQQGQPVAYPQGQPVAYQQGQPGTYPQGQPVAYQQGQPVAYPQGQPVAYPQGQPVAYPQGQPGVVYPPGQQVVITQGGATHVYQTGSSSGGWNDTSEHYNQNAGFATGIVHLIVAILSVILGGVAYAFPAVYQVGYGIWSAFIFYIPTGILGIVSKKKNSCVIIAYMVMAILCTFHAFGMLAYESFVAAVMTYFGSCYRRYTGFSYEYICAHYRNVGAVCVHSILAIIGLVEFINCIVSAVYCCGGHSCCCAKAPTNQGNANTATTVQYYGQAQPMTVAANTYATGQESGK</sequence>
<protein>
    <submittedName>
        <fullName evidence="8">Uncharacterized protein</fullName>
    </submittedName>
</protein>
<evidence type="ECO:0000256" key="5">
    <source>
        <dbReference type="ARBA" id="ARBA00023136"/>
    </source>
</evidence>
<dbReference type="RefSeq" id="XP_030846002.1">
    <property type="nucleotide sequence ID" value="XM_030990142.1"/>
</dbReference>
<evidence type="ECO:0000256" key="2">
    <source>
        <dbReference type="ARBA" id="ARBA00009565"/>
    </source>
</evidence>
<evidence type="ECO:0000256" key="3">
    <source>
        <dbReference type="ARBA" id="ARBA00022692"/>
    </source>
</evidence>
<dbReference type="KEGG" id="spu:115925988"/>
<evidence type="ECO:0000313" key="9">
    <source>
        <dbReference type="Proteomes" id="UP000007110"/>
    </source>
</evidence>
<evidence type="ECO:0000256" key="6">
    <source>
        <dbReference type="SAM" id="MobiDB-lite"/>
    </source>
</evidence>
<accession>A0A7M7P6J6</accession>
<dbReference type="InParanoid" id="A0A7M7P6J6"/>
<dbReference type="PANTHER" id="PTHR23320:SF165">
    <property type="entry name" value="MARVEL DOMAIN-CONTAINING PROTEIN"/>
    <property type="match status" value="1"/>
</dbReference>
<dbReference type="FunCoup" id="A0A7M7P6J6">
    <property type="interactions" value="201"/>
</dbReference>